<accession>A0A0E9T205</accession>
<protein>
    <submittedName>
        <fullName evidence="1">Uncharacterized protein</fullName>
    </submittedName>
</protein>
<reference evidence="1" key="1">
    <citation type="submission" date="2014-11" db="EMBL/GenBank/DDBJ databases">
        <authorList>
            <person name="Amaro Gonzalez C."/>
        </authorList>
    </citation>
    <scope>NUCLEOTIDE SEQUENCE</scope>
</reference>
<evidence type="ECO:0000313" key="1">
    <source>
        <dbReference type="EMBL" id="JAH46713.1"/>
    </source>
</evidence>
<reference evidence="1" key="2">
    <citation type="journal article" date="2015" name="Fish Shellfish Immunol.">
        <title>Early steps in the European eel (Anguilla anguilla)-Vibrio vulnificus interaction in the gills: Role of the RtxA13 toxin.</title>
        <authorList>
            <person name="Callol A."/>
            <person name="Pajuelo D."/>
            <person name="Ebbesson L."/>
            <person name="Teles M."/>
            <person name="MacKenzie S."/>
            <person name="Amaro C."/>
        </authorList>
    </citation>
    <scope>NUCLEOTIDE SEQUENCE</scope>
</reference>
<name>A0A0E9T205_ANGAN</name>
<sequence length="27" mass="3104">MLNSLKIVLTFIVHVVEEVLTFDICNL</sequence>
<dbReference type="EMBL" id="GBXM01061864">
    <property type="protein sequence ID" value="JAH46713.1"/>
    <property type="molecule type" value="Transcribed_RNA"/>
</dbReference>
<proteinExistence type="predicted"/>
<dbReference type="AlphaFoldDB" id="A0A0E9T205"/>
<organism evidence="1">
    <name type="scientific">Anguilla anguilla</name>
    <name type="common">European freshwater eel</name>
    <name type="synonym">Muraena anguilla</name>
    <dbReference type="NCBI Taxonomy" id="7936"/>
    <lineage>
        <taxon>Eukaryota</taxon>
        <taxon>Metazoa</taxon>
        <taxon>Chordata</taxon>
        <taxon>Craniata</taxon>
        <taxon>Vertebrata</taxon>
        <taxon>Euteleostomi</taxon>
        <taxon>Actinopterygii</taxon>
        <taxon>Neopterygii</taxon>
        <taxon>Teleostei</taxon>
        <taxon>Anguilliformes</taxon>
        <taxon>Anguillidae</taxon>
        <taxon>Anguilla</taxon>
    </lineage>
</organism>